<dbReference type="Pfam" id="PF00995">
    <property type="entry name" value="Sec1"/>
    <property type="match status" value="1"/>
</dbReference>
<dbReference type="InterPro" id="IPR036045">
    <property type="entry name" value="Sec1-like_sf"/>
</dbReference>
<dbReference type="SUPFAM" id="SSF56815">
    <property type="entry name" value="Sec1/munc18-like (SM) proteins"/>
    <property type="match status" value="1"/>
</dbReference>
<dbReference type="EMBL" id="JH159152">
    <property type="protein sequence ID" value="EGZ25623.1"/>
    <property type="molecule type" value="Genomic_DNA"/>
</dbReference>
<proteinExistence type="inferred from homology"/>
<dbReference type="GeneID" id="20655966"/>
<sequence>MSKFKGLAQGFLAQAAASFKNFLPENKKLHVTRVTDAICEMKPNTEDESFLYLDPKANGDVPRQRSPFREVMVFMIGGGNYNEYQNLLAYAKGQQPPRSIWYGCTELLNPEAFLHQLGSIGA</sequence>
<dbReference type="Gene3D" id="3.90.830.10">
    <property type="entry name" value="Syntaxin Binding Protein 1, Chain A, domain 2"/>
    <property type="match status" value="1"/>
</dbReference>
<evidence type="ECO:0000256" key="1">
    <source>
        <dbReference type="ARBA" id="ARBA00009884"/>
    </source>
</evidence>
<dbReference type="InterPro" id="IPR001619">
    <property type="entry name" value="Sec1-like"/>
</dbReference>
<dbReference type="GO" id="GO:0016192">
    <property type="term" value="P:vesicle-mediated transport"/>
    <property type="evidence" value="ECO:0007669"/>
    <property type="project" value="InterPro"/>
</dbReference>
<dbReference type="OMA" id="DICPANQ"/>
<dbReference type="STRING" id="1094619.G4YX55"/>
<keyword evidence="3" id="KW-1185">Reference proteome</keyword>
<dbReference type="InParanoid" id="G4YX55"/>
<dbReference type="AlphaFoldDB" id="G4YX55"/>
<dbReference type="InterPro" id="IPR027482">
    <property type="entry name" value="Sec1-like_dom2"/>
</dbReference>
<organism evidence="2 3">
    <name type="scientific">Phytophthora sojae (strain P6497)</name>
    <name type="common">Soybean stem and root rot agent</name>
    <name type="synonym">Phytophthora megasperma f. sp. glycines</name>
    <dbReference type="NCBI Taxonomy" id="1094619"/>
    <lineage>
        <taxon>Eukaryota</taxon>
        <taxon>Sar</taxon>
        <taxon>Stramenopiles</taxon>
        <taxon>Oomycota</taxon>
        <taxon>Peronosporomycetes</taxon>
        <taxon>Peronosporales</taxon>
        <taxon>Peronosporaceae</taxon>
        <taxon>Phytophthora</taxon>
    </lineage>
</organism>
<evidence type="ECO:0000313" key="3">
    <source>
        <dbReference type="Proteomes" id="UP000002640"/>
    </source>
</evidence>
<dbReference type="Gene3D" id="3.40.50.1910">
    <property type="match status" value="1"/>
</dbReference>
<evidence type="ECO:0008006" key="4">
    <source>
        <dbReference type="Google" id="ProtNLM"/>
    </source>
</evidence>
<name>G4YX55_PHYSP</name>
<dbReference type="RefSeq" id="XP_009520911.1">
    <property type="nucleotide sequence ID" value="XM_009522616.1"/>
</dbReference>
<dbReference type="InterPro" id="IPR043127">
    <property type="entry name" value="Sec-1-like_dom3a"/>
</dbReference>
<comment type="similarity">
    <text evidence="1">Belongs to the STXBP/unc-18/SEC1 family.</text>
</comment>
<dbReference type="KEGG" id="psoj:PHYSODRAFT_486095"/>
<reference evidence="2 3" key="1">
    <citation type="journal article" date="2006" name="Science">
        <title>Phytophthora genome sequences uncover evolutionary origins and mechanisms of pathogenesis.</title>
        <authorList>
            <person name="Tyler B.M."/>
            <person name="Tripathy S."/>
            <person name="Zhang X."/>
            <person name="Dehal P."/>
            <person name="Jiang R.H."/>
            <person name="Aerts A."/>
            <person name="Arredondo F.D."/>
            <person name="Baxter L."/>
            <person name="Bensasson D."/>
            <person name="Beynon J.L."/>
            <person name="Chapman J."/>
            <person name="Damasceno C.M."/>
            <person name="Dorrance A.E."/>
            <person name="Dou D."/>
            <person name="Dickerman A.W."/>
            <person name="Dubchak I.L."/>
            <person name="Garbelotto M."/>
            <person name="Gijzen M."/>
            <person name="Gordon S.G."/>
            <person name="Govers F."/>
            <person name="Grunwald N.J."/>
            <person name="Huang W."/>
            <person name="Ivors K.L."/>
            <person name="Jones R.W."/>
            <person name="Kamoun S."/>
            <person name="Krampis K."/>
            <person name="Lamour K.H."/>
            <person name="Lee M.K."/>
            <person name="McDonald W.H."/>
            <person name="Medina M."/>
            <person name="Meijer H.J."/>
            <person name="Nordberg E.K."/>
            <person name="Maclean D.J."/>
            <person name="Ospina-Giraldo M.D."/>
            <person name="Morris P.F."/>
            <person name="Phuntumart V."/>
            <person name="Putnam N.H."/>
            <person name="Rash S."/>
            <person name="Rose J.K."/>
            <person name="Sakihama Y."/>
            <person name="Salamov A.A."/>
            <person name="Savidor A."/>
            <person name="Scheuring C.F."/>
            <person name="Smith B.M."/>
            <person name="Sobral B.W."/>
            <person name="Terry A."/>
            <person name="Torto-Alalibo T.A."/>
            <person name="Win J."/>
            <person name="Xu Z."/>
            <person name="Zhang H."/>
            <person name="Grigoriev I.V."/>
            <person name="Rokhsar D.S."/>
            <person name="Boore J.L."/>
        </authorList>
    </citation>
    <scope>NUCLEOTIDE SEQUENCE [LARGE SCALE GENOMIC DNA]</scope>
    <source>
        <strain evidence="2 3">P6497</strain>
    </source>
</reference>
<protein>
    <recommendedName>
        <fullName evidence="4">Sec1-like protein</fullName>
    </recommendedName>
</protein>
<accession>G4YX55</accession>
<dbReference type="Proteomes" id="UP000002640">
    <property type="component" value="Unassembled WGS sequence"/>
</dbReference>
<gene>
    <name evidence="2" type="ORF">PHYSODRAFT_486095</name>
</gene>
<dbReference type="SMR" id="G4YX55"/>
<evidence type="ECO:0000313" key="2">
    <source>
        <dbReference type="EMBL" id="EGZ25623.1"/>
    </source>
</evidence>